<keyword evidence="1" id="KW-0812">Transmembrane</keyword>
<reference evidence="2 3" key="1">
    <citation type="journal article" date="2017" name="BMC Genomics">
        <title>Genomic analysis of methanogenic archaea reveals a shift towards energy conservation.</title>
        <authorList>
            <person name="Gilmore S.P."/>
            <person name="Henske J.K."/>
            <person name="Sexton J.A."/>
            <person name="Solomon K.V."/>
            <person name="Seppala S."/>
            <person name="Yoo J.I."/>
            <person name="Huyett L.M."/>
            <person name="Pressman A."/>
            <person name="Cogan J.Z."/>
            <person name="Kivenson V."/>
            <person name="Peng X."/>
            <person name="Tan Y."/>
            <person name="Valentine D.L."/>
            <person name="O'Malley M.A."/>
        </authorList>
    </citation>
    <scope>NUCLEOTIDE SEQUENCE [LARGE SCALE GENOMIC DNA]</scope>
    <source>
        <strain evidence="2 3">MC-15</strain>
    </source>
</reference>
<feature type="transmembrane region" description="Helical" evidence="1">
    <location>
        <begin position="99"/>
        <end position="120"/>
    </location>
</feature>
<sequence>MSDAKELSNFCLKLIRKFLPPRPHAHEVSRYRAVAGKKEEYEICKITDMFLEYLLSYFHSRSVSTSFTMLIIHYFPGIFSERKYFSPSKPARNKEMEHFPSFPFSIIIFSIFQICFKTFVRLLEILNIFKVKFSTVAGNV</sequence>
<accession>A0A2A2HN58</accession>
<dbReference type="Proteomes" id="UP000218164">
    <property type="component" value="Unassembled WGS sequence"/>
</dbReference>
<proteinExistence type="predicted"/>
<organism evidence="2 3">
    <name type="scientific">Methanosarcina spelaei</name>
    <dbReference type="NCBI Taxonomy" id="1036679"/>
    <lineage>
        <taxon>Archaea</taxon>
        <taxon>Methanobacteriati</taxon>
        <taxon>Methanobacteriota</taxon>
        <taxon>Stenosarchaea group</taxon>
        <taxon>Methanomicrobia</taxon>
        <taxon>Methanosarcinales</taxon>
        <taxon>Methanosarcinaceae</taxon>
        <taxon>Methanosarcina</taxon>
    </lineage>
</organism>
<evidence type="ECO:0000256" key="1">
    <source>
        <dbReference type="SAM" id="Phobius"/>
    </source>
</evidence>
<keyword evidence="3" id="KW-1185">Reference proteome</keyword>
<comment type="caution">
    <text evidence="2">The sequence shown here is derived from an EMBL/GenBank/DDBJ whole genome shotgun (WGS) entry which is preliminary data.</text>
</comment>
<gene>
    <name evidence="2" type="ORF">ASJ81_12345</name>
</gene>
<evidence type="ECO:0000313" key="3">
    <source>
        <dbReference type="Proteomes" id="UP000218164"/>
    </source>
</evidence>
<dbReference type="AlphaFoldDB" id="A0A2A2HN58"/>
<protein>
    <submittedName>
        <fullName evidence="2">Uncharacterized protein</fullName>
    </submittedName>
</protein>
<name>A0A2A2HN58_9EURY</name>
<feature type="transmembrane region" description="Helical" evidence="1">
    <location>
        <begin position="58"/>
        <end position="79"/>
    </location>
</feature>
<keyword evidence="1" id="KW-0472">Membrane</keyword>
<keyword evidence="1" id="KW-1133">Transmembrane helix</keyword>
<dbReference type="EMBL" id="LMVP01000543">
    <property type="protein sequence ID" value="PAV10790.1"/>
    <property type="molecule type" value="Genomic_DNA"/>
</dbReference>
<evidence type="ECO:0000313" key="2">
    <source>
        <dbReference type="EMBL" id="PAV10790.1"/>
    </source>
</evidence>